<feature type="non-terminal residue" evidence="2">
    <location>
        <position position="85"/>
    </location>
</feature>
<evidence type="ECO:0000256" key="1">
    <source>
        <dbReference type="SAM" id="MobiDB-lite"/>
    </source>
</evidence>
<proteinExistence type="predicted"/>
<name>A0ABC8SA92_9AQUA</name>
<comment type="caution">
    <text evidence="2">The sequence shown here is derived from an EMBL/GenBank/DDBJ whole genome shotgun (WGS) entry which is preliminary data.</text>
</comment>
<sequence length="85" mass="9306">MSSCDSVANSDRSLTTKFAVESNGSVLAIIHCPTNKPAMASVNLKPSNPQRRRLPTMSSLSDMHSPSINIAHHVFPKQHEQSLHQ</sequence>
<dbReference type="AlphaFoldDB" id="A0ABC8SA92"/>
<keyword evidence="3" id="KW-1185">Reference proteome</keyword>
<evidence type="ECO:0000313" key="2">
    <source>
        <dbReference type="EMBL" id="CAK9153863.1"/>
    </source>
</evidence>
<dbReference type="EMBL" id="CAUOFW020002459">
    <property type="protein sequence ID" value="CAK9153863.1"/>
    <property type="molecule type" value="Genomic_DNA"/>
</dbReference>
<organism evidence="2 3">
    <name type="scientific">Ilex paraguariensis</name>
    <name type="common">yerba mate</name>
    <dbReference type="NCBI Taxonomy" id="185542"/>
    <lineage>
        <taxon>Eukaryota</taxon>
        <taxon>Viridiplantae</taxon>
        <taxon>Streptophyta</taxon>
        <taxon>Embryophyta</taxon>
        <taxon>Tracheophyta</taxon>
        <taxon>Spermatophyta</taxon>
        <taxon>Magnoliopsida</taxon>
        <taxon>eudicotyledons</taxon>
        <taxon>Gunneridae</taxon>
        <taxon>Pentapetalae</taxon>
        <taxon>asterids</taxon>
        <taxon>campanulids</taxon>
        <taxon>Aquifoliales</taxon>
        <taxon>Aquifoliaceae</taxon>
        <taxon>Ilex</taxon>
    </lineage>
</organism>
<dbReference type="Proteomes" id="UP001642360">
    <property type="component" value="Unassembled WGS sequence"/>
</dbReference>
<reference evidence="2 3" key="1">
    <citation type="submission" date="2024-02" db="EMBL/GenBank/DDBJ databases">
        <authorList>
            <person name="Vignale AGUSTIN F."/>
            <person name="Sosa J E."/>
            <person name="Modenutti C."/>
        </authorList>
    </citation>
    <scope>NUCLEOTIDE SEQUENCE [LARGE SCALE GENOMIC DNA]</scope>
</reference>
<feature type="region of interest" description="Disordered" evidence="1">
    <location>
        <begin position="40"/>
        <end position="63"/>
    </location>
</feature>
<gene>
    <name evidence="2" type="ORF">ILEXP_LOCUS22167</name>
</gene>
<accession>A0ABC8SA92</accession>
<protein>
    <submittedName>
        <fullName evidence="2">Uncharacterized protein</fullName>
    </submittedName>
</protein>
<evidence type="ECO:0000313" key="3">
    <source>
        <dbReference type="Proteomes" id="UP001642360"/>
    </source>
</evidence>